<feature type="non-terminal residue" evidence="1">
    <location>
        <position position="48"/>
    </location>
</feature>
<gene>
    <name evidence="1" type="ORF">AVDCRST_MAG01-01-2946</name>
</gene>
<organism evidence="1">
    <name type="scientific">uncultured Rubrobacteraceae bacterium</name>
    <dbReference type="NCBI Taxonomy" id="349277"/>
    <lineage>
        <taxon>Bacteria</taxon>
        <taxon>Bacillati</taxon>
        <taxon>Actinomycetota</taxon>
        <taxon>Rubrobacteria</taxon>
        <taxon>Rubrobacterales</taxon>
        <taxon>Rubrobacteraceae</taxon>
        <taxon>environmental samples</taxon>
    </lineage>
</organism>
<dbReference type="EMBL" id="CADCUW010000392">
    <property type="protein sequence ID" value="CAA9431817.1"/>
    <property type="molecule type" value="Genomic_DNA"/>
</dbReference>
<feature type="non-terminal residue" evidence="1">
    <location>
        <position position="1"/>
    </location>
</feature>
<name>A0A6J4Q6B0_9ACTN</name>
<keyword evidence="1" id="KW-0378">Hydrolase</keyword>
<keyword evidence="1" id="KW-0326">Glycosidase</keyword>
<sequence length="48" mass="5502">HRHGPRLLPEPLHALAERDGRLGGRGELRPCDLRLHQGTRRQHGLRPL</sequence>
<reference evidence="1" key="1">
    <citation type="submission" date="2020-02" db="EMBL/GenBank/DDBJ databases">
        <authorList>
            <person name="Meier V. D."/>
        </authorList>
    </citation>
    <scope>NUCLEOTIDE SEQUENCE</scope>
    <source>
        <strain evidence="1">AVDCRST_MAG01</strain>
    </source>
</reference>
<dbReference type="AlphaFoldDB" id="A0A6J4Q6B0"/>
<evidence type="ECO:0000313" key="1">
    <source>
        <dbReference type="EMBL" id="CAA9431817.1"/>
    </source>
</evidence>
<dbReference type="EC" id="3.2.1.4" evidence="1"/>
<accession>A0A6J4Q6B0</accession>
<protein>
    <submittedName>
        <fullName evidence="1">Probable endoglucanase</fullName>
        <ecNumber evidence="1">3.2.1.4</ecNumber>
    </submittedName>
</protein>
<dbReference type="GO" id="GO:0008810">
    <property type="term" value="F:cellulase activity"/>
    <property type="evidence" value="ECO:0007669"/>
    <property type="project" value="UniProtKB-EC"/>
</dbReference>
<proteinExistence type="predicted"/>